<gene>
    <name evidence="2" type="ORF">SCHPADRAFT_673039</name>
</gene>
<feature type="region of interest" description="Disordered" evidence="1">
    <location>
        <begin position="1"/>
        <end position="49"/>
    </location>
</feature>
<accession>A0A0H2R522</accession>
<protein>
    <submittedName>
        <fullName evidence="2">Uncharacterized protein</fullName>
    </submittedName>
</protein>
<feature type="region of interest" description="Disordered" evidence="1">
    <location>
        <begin position="67"/>
        <end position="103"/>
    </location>
</feature>
<proteinExistence type="predicted"/>
<dbReference type="InParanoid" id="A0A0H2R522"/>
<evidence type="ECO:0000256" key="1">
    <source>
        <dbReference type="SAM" id="MobiDB-lite"/>
    </source>
</evidence>
<dbReference type="AlphaFoldDB" id="A0A0H2R522"/>
<feature type="compositionally biased region" description="Basic and acidic residues" evidence="1">
    <location>
        <begin position="79"/>
        <end position="99"/>
    </location>
</feature>
<evidence type="ECO:0000313" key="3">
    <source>
        <dbReference type="Proteomes" id="UP000053477"/>
    </source>
</evidence>
<dbReference type="EMBL" id="KQ086172">
    <property type="protein sequence ID" value="KLO06924.1"/>
    <property type="molecule type" value="Genomic_DNA"/>
</dbReference>
<feature type="compositionally biased region" description="Polar residues" evidence="1">
    <location>
        <begin position="1"/>
        <end position="11"/>
    </location>
</feature>
<organism evidence="2 3">
    <name type="scientific">Schizopora paradoxa</name>
    <dbReference type="NCBI Taxonomy" id="27342"/>
    <lineage>
        <taxon>Eukaryota</taxon>
        <taxon>Fungi</taxon>
        <taxon>Dikarya</taxon>
        <taxon>Basidiomycota</taxon>
        <taxon>Agaricomycotina</taxon>
        <taxon>Agaricomycetes</taxon>
        <taxon>Hymenochaetales</taxon>
        <taxon>Schizoporaceae</taxon>
        <taxon>Schizopora</taxon>
    </lineage>
</organism>
<name>A0A0H2R522_9AGAM</name>
<feature type="compositionally biased region" description="Polar residues" evidence="1">
    <location>
        <begin position="34"/>
        <end position="49"/>
    </location>
</feature>
<dbReference type="Proteomes" id="UP000053477">
    <property type="component" value="Unassembled WGS sequence"/>
</dbReference>
<sequence>MPYTSSYSMRPTPQLIPEPSGFFNIPSPVPEHGNTMTSSRDTAETTPTVRPSFQTILPRCVDRAEKTPLKKVRFSTDTNSHEDDPQSESGQRHDARDKPCLAGSLRPFDVLNPSNAGVFQNETNGSEIGNVPEAERGACTKRLEEKIVVVSQHISNTRAAFKDVGSKILEVGFSTSVAKDLVSDWSKISKRFNEILRKSGNSASEGHQTISEFMAAVLPKFQSTTERDGGTLLMALNQYRETLSGGKEFAAMISDNYQDVINDISMFKSTCSGAFDDLKKELSRPLAKAKISIAKVLDSRIEKTRSEVNTLVDCCKRVIDGVSRILPKWTLGPSRTPKASPMREVSVATLKLKTANNVHNDIKHLAGNAAKEIESLSEIWDLFHQEICGIETKLTLIIKGKQSWMSDVEFRHRMGTLPATYAALKSCLESYAKAVTDR</sequence>
<evidence type="ECO:0000313" key="2">
    <source>
        <dbReference type="EMBL" id="KLO06924.1"/>
    </source>
</evidence>
<keyword evidence="3" id="KW-1185">Reference proteome</keyword>
<reference evidence="2 3" key="1">
    <citation type="submission" date="2015-04" db="EMBL/GenBank/DDBJ databases">
        <title>Complete genome sequence of Schizopora paradoxa KUC8140, a cosmopolitan wood degrader in East Asia.</title>
        <authorList>
            <consortium name="DOE Joint Genome Institute"/>
            <person name="Min B."/>
            <person name="Park H."/>
            <person name="Jang Y."/>
            <person name="Kim J.-J."/>
            <person name="Kim K.H."/>
            <person name="Pangilinan J."/>
            <person name="Lipzen A."/>
            <person name="Riley R."/>
            <person name="Grigoriev I.V."/>
            <person name="Spatafora J.W."/>
            <person name="Choi I.-G."/>
        </authorList>
    </citation>
    <scope>NUCLEOTIDE SEQUENCE [LARGE SCALE GENOMIC DNA]</scope>
    <source>
        <strain evidence="2 3">KUC8140</strain>
    </source>
</reference>